<dbReference type="HOGENOM" id="CLU_186204_1_0_3"/>
<dbReference type="Proteomes" id="UP000001422">
    <property type="component" value="Chromosome"/>
</dbReference>
<reference evidence="1 2" key="1">
    <citation type="journal article" date="2003" name="Nature">
        <title>The genome of a motile marine Synechococcus.</title>
        <authorList>
            <person name="Palenik B."/>
            <person name="Brahamsha B."/>
            <person name="Larimer F."/>
            <person name="Land M."/>
            <person name="Hauser L."/>
            <person name="Chain P."/>
            <person name="Lamerdin J."/>
            <person name="Regala W."/>
            <person name="Allen E.A."/>
            <person name="McCarren J."/>
            <person name="Paulsen I."/>
            <person name="Dufresne A."/>
            <person name="Partensky F."/>
            <person name="Webb E."/>
            <person name="Waterbury J."/>
        </authorList>
    </citation>
    <scope>NUCLEOTIDE SEQUENCE [LARGE SCALE GENOMIC DNA]</scope>
    <source>
        <strain evidence="1 2">WH8102</strain>
    </source>
</reference>
<protein>
    <recommendedName>
        <fullName evidence="3">DUF4278 domain-containing protein</fullName>
    </recommendedName>
</protein>
<dbReference type="AlphaFoldDB" id="Q7U3I2"/>
<dbReference type="eggNOG" id="ENOG5030U3Y">
    <property type="taxonomic scope" value="Bacteria"/>
</dbReference>
<evidence type="ECO:0000313" key="2">
    <source>
        <dbReference type="Proteomes" id="UP000001422"/>
    </source>
</evidence>
<dbReference type="InterPro" id="IPR025458">
    <property type="entry name" value="DUF4278"/>
</dbReference>
<dbReference type="STRING" id="84588.SYNW2450"/>
<dbReference type="EMBL" id="BX569695">
    <property type="protein sequence ID" value="CAE08965.1"/>
    <property type="molecule type" value="Genomic_DNA"/>
</dbReference>
<proteinExistence type="predicted"/>
<evidence type="ECO:0000313" key="1">
    <source>
        <dbReference type="EMBL" id="CAE08965.1"/>
    </source>
</evidence>
<dbReference type="RefSeq" id="WP_011129303.1">
    <property type="nucleotide sequence ID" value="NC_005070.1"/>
</dbReference>
<gene>
    <name evidence="1" type="ordered locus">SYNW2450</name>
</gene>
<evidence type="ECO:0008006" key="3">
    <source>
        <dbReference type="Google" id="ProtNLM"/>
    </source>
</evidence>
<dbReference type="Pfam" id="PF14105">
    <property type="entry name" value="DUF4278"/>
    <property type="match status" value="1"/>
</dbReference>
<keyword evidence="2" id="KW-1185">Reference proteome</keyword>
<accession>Q7U3I2</accession>
<dbReference type="KEGG" id="syw:SYNW2450"/>
<name>Q7U3I2_PARMW</name>
<sequence>MTTLLYRGHAYQQVKDAAQQQGVQLTYRRNVYQARQADVRQAQVQLTYRGVSYLR</sequence>
<organism evidence="1 2">
    <name type="scientific">Parasynechococcus marenigrum (strain WH8102)</name>
    <dbReference type="NCBI Taxonomy" id="84588"/>
    <lineage>
        <taxon>Bacteria</taxon>
        <taxon>Bacillati</taxon>
        <taxon>Cyanobacteriota</taxon>
        <taxon>Cyanophyceae</taxon>
        <taxon>Synechococcales</taxon>
        <taxon>Prochlorococcaceae</taxon>
        <taxon>Parasynechococcus</taxon>
        <taxon>Parasynechococcus marenigrum</taxon>
    </lineage>
</organism>